<evidence type="ECO:0000256" key="1">
    <source>
        <dbReference type="SAM" id="MobiDB-lite"/>
    </source>
</evidence>
<dbReference type="Pfam" id="PF01607">
    <property type="entry name" value="CBM_14"/>
    <property type="match status" value="1"/>
</dbReference>
<sequence>MHIWRSVILQTCILITCHIPLYQCSVRIATPARVLAARTGATQFQEYADDGRNVGRGEQQSRRFQKRLIADTGDIDIENYQGVVGRSGIDFPVLTGIPNTNFNCRQYGNGYFADLDTKCQVFHICDEGKKISFLCPNGTIFRQLDLICDWWFKVDCAAAPNHYAESSEMLTQAQRARIQSKHPIPQPIKSPEQFSLNVQRKHAILNGPLGPNLDALAFNRRMDTSVEESNESIDFEDISLKRNNVRRSNKVSRAEKASSEETQTADETASFVRGGKALNGYSYPTPEKLFEGSNSKQEGYNYDKPIKVLNKNDNPAATLSRTAKVLENNLGQQFGQKNSFTFDAKPFITRATEAPTTITSTTTKQQTLRATTSSSISRGSTTHQTSSLNQKSDRKPSITVDLKSSKPSIPSPTPENLNFPAYTTARKPSTKAKDKPFYTPTIPTVTNRASSTEQTTPFAPTSATISGAAEHAMEMMKTLQELDMSEPVVENRPGVEVPPSSGPNALHSLALYFADDSGANTTTTTTTSPIEIRIQTEKLQTEENRPSVSASLLSQRTLDRYQQLFNAKTPSTTTESLEFETRFSDDPGNDLEGQYSRHPIFGTSASPQIRELAQVFTHALSAYLQDPDTFRRILSEIRPKAPPQLIVSNQIDQTKHGKNDDISAEEASYFSPRNQITPAPRAALTEDLEVLDFSDVTLPTTVKRETTMGVSETTTEIPSTTQVIPTAGLPKATDGARKTPASNLVTDELEKTATAYRERQSKALKPQKDDRKNDLADEVNEELGTLKPPAYKAVESLEDFDEKVDNSSYFPARGGYDRKSTPTPYGKDVKPANSTPITDTYPTALSDTQAVPLKWGDELSTQTTIADSAPTVHYELQPPRHGKSNPLDQPSKVFLPPDRDDALEDDEQLQRAQSQSIVASRNSIGGNKKPKTIYSFLNLDKALQENGKLTATTADILTTTVAPSTIKGHYITKQFKGENFEATTIPSDIATPSIPDIGKITPNEKTTLSYTVFLDPLTINDGLMDSEEEEAEGGKTTILNAHTYLPRSQKKSTNAYVVSTTPTTSTTAVKTGIAARRGKSKKVSEEESNENELMETMQRKANQMFGDLNDSEADHLMNVMKTADTNKSVRRLILLLIQTCDDDYNKTVEDSRKALLNALISMDSQEDDSSEIRIVKSRSSKRTKSTKTPTTISTTTTTIATPITTYRNSQFERLTGTTAELDLDSRGSFETTTSGYEETKSTIVDLSTETATRFYENRLGDDSETTTPAISLFPEQYTTTGIPTTTLDYDTTTNAITTTEVPTTMVPSTISTTTRTSAEPTTPRRSAALRESPTSSSRTQKSLGTATDYVAETNRNSFNHHSDTRALELLRSLYSLASRWG</sequence>
<organism evidence="4 5">
    <name type="scientific">Aedes albopictus</name>
    <name type="common">Asian tiger mosquito</name>
    <name type="synonym">Stegomyia albopicta</name>
    <dbReference type="NCBI Taxonomy" id="7160"/>
    <lineage>
        <taxon>Eukaryota</taxon>
        <taxon>Metazoa</taxon>
        <taxon>Ecdysozoa</taxon>
        <taxon>Arthropoda</taxon>
        <taxon>Hexapoda</taxon>
        <taxon>Insecta</taxon>
        <taxon>Pterygota</taxon>
        <taxon>Neoptera</taxon>
        <taxon>Endopterygota</taxon>
        <taxon>Diptera</taxon>
        <taxon>Nematocera</taxon>
        <taxon>Culicoidea</taxon>
        <taxon>Culicidae</taxon>
        <taxon>Culicinae</taxon>
        <taxon>Aedini</taxon>
        <taxon>Aedes</taxon>
        <taxon>Stegomyia</taxon>
    </lineage>
</organism>
<dbReference type="SMART" id="SM00494">
    <property type="entry name" value="ChtBD2"/>
    <property type="match status" value="1"/>
</dbReference>
<dbReference type="PROSITE" id="PS50940">
    <property type="entry name" value="CHIT_BIND_II"/>
    <property type="match status" value="1"/>
</dbReference>
<dbReference type="EnsemblMetazoa" id="AALFPA23_010142.R14112">
    <property type="protein sequence ID" value="AALFPA23_010142.P14112"/>
    <property type="gene ID" value="AALFPA23_010142"/>
</dbReference>
<dbReference type="EnsemblMetazoa" id="AALFPA23_010142.R14113">
    <property type="protein sequence ID" value="AALFPA23_010142.P14113"/>
    <property type="gene ID" value="AALFPA23_010142"/>
</dbReference>
<protein>
    <recommendedName>
        <fullName evidence="3">Chitin-binding type-2 domain-containing protein</fullName>
    </recommendedName>
</protein>
<feature type="compositionally biased region" description="Polar residues" evidence="1">
    <location>
        <begin position="441"/>
        <end position="460"/>
    </location>
</feature>
<dbReference type="InterPro" id="IPR052976">
    <property type="entry name" value="Scoloptoxin-like"/>
</dbReference>
<evidence type="ECO:0000313" key="4">
    <source>
        <dbReference type="EnsemblMetazoa" id="AALFPA23_010142.P14113"/>
    </source>
</evidence>
<feature type="region of interest" description="Disordered" evidence="1">
    <location>
        <begin position="874"/>
        <end position="900"/>
    </location>
</feature>
<accession>A0ABM1YL36</accession>
<dbReference type="Proteomes" id="UP000069940">
    <property type="component" value="Unassembled WGS sequence"/>
</dbReference>
<feature type="region of interest" description="Disordered" evidence="1">
    <location>
        <begin position="1310"/>
        <end position="1344"/>
    </location>
</feature>
<dbReference type="PANTHER" id="PTHR22933">
    <property type="entry name" value="FI18007P1-RELATED"/>
    <property type="match status" value="1"/>
</dbReference>
<evidence type="ECO:0000256" key="2">
    <source>
        <dbReference type="SAM" id="SignalP"/>
    </source>
</evidence>
<dbReference type="PANTHER" id="PTHR22933:SF42">
    <property type="entry name" value="FI18455P1-RELATED"/>
    <property type="match status" value="1"/>
</dbReference>
<feature type="compositionally biased region" description="Low complexity" evidence="1">
    <location>
        <begin position="1310"/>
        <end position="1326"/>
    </location>
</feature>
<dbReference type="Gene3D" id="2.170.140.10">
    <property type="entry name" value="Chitin binding domain"/>
    <property type="match status" value="1"/>
</dbReference>
<reference evidence="5" key="1">
    <citation type="journal article" date="2015" name="Proc. Natl. Acad. Sci. U.S.A.">
        <title>Genome sequence of the Asian Tiger mosquito, Aedes albopictus, reveals insights into its biology, genetics, and evolution.</title>
        <authorList>
            <person name="Chen X.G."/>
            <person name="Jiang X."/>
            <person name="Gu J."/>
            <person name="Xu M."/>
            <person name="Wu Y."/>
            <person name="Deng Y."/>
            <person name="Zhang C."/>
            <person name="Bonizzoni M."/>
            <person name="Dermauw W."/>
            <person name="Vontas J."/>
            <person name="Armbruster P."/>
            <person name="Huang X."/>
            <person name="Yang Y."/>
            <person name="Zhang H."/>
            <person name="He W."/>
            <person name="Peng H."/>
            <person name="Liu Y."/>
            <person name="Wu K."/>
            <person name="Chen J."/>
            <person name="Lirakis M."/>
            <person name="Topalis P."/>
            <person name="Van Leeuwen T."/>
            <person name="Hall A.B."/>
            <person name="Jiang X."/>
            <person name="Thorpe C."/>
            <person name="Mueller R.L."/>
            <person name="Sun C."/>
            <person name="Waterhouse R.M."/>
            <person name="Yan G."/>
            <person name="Tu Z.J."/>
            <person name="Fang X."/>
            <person name="James A.A."/>
        </authorList>
    </citation>
    <scope>NUCLEOTIDE SEQUENCE [LARGE SCALE GENOMIC DNA]</scope>
    <source>
        <strain evidence="5">Foshan</strain>
    </source>
</reference>
<reference evidence="4" key="2">
    <citation type="submission" date="2025-05" db="UniProtKB">
        <authorList>
            <consortium name="EnsemblMetazoa"/>
        </authorList>
    </citation>
    <scope>IDENTIFICATION</scope>
    <source>
        <strain evidence="4">Foshan</strain>
    </source>
</reference>
<keyword evidence="5" id="KW-1185">Reference proteome</keyword>
<feature type="compositionally biased region" description="Polar residues" evidence="1">
    <location>
        <begin position="832"/>
        <end position="842"/>
    </location>
</feature>
<feature type="region of interest" description="Disordered" evidence="1">
    <location>
        <begin position="353"/>
        <end position="460"/>
    </location>
</feature>
<feature type="compositionally biased region" description="Low complexity" evidence="1">
    <location>
        <begin position="353"/>
        <end position="382"/>
    </location>
</feature>
<keyword evidence="2" id="KW-0732">Signal</keyword>
<dbReference type="RefSeq" id="XP_062714899.1">
    <property type="nucleotide sequence ID" value="XM_062858915.1"/>
</dbReference>
<dbReference type="GeneID" id="109411988"/>
<dbReference type="SUPFAM" id="SSF57625">
    <property type="entry name" value="Invertebrate chitin-binding proteins"/>
    <property type="match status" value="1"/>
</dbReference>
<feature type="region of interest" description="Disordered" evidence="1">
    <location>
        <begin position="247"/>
        <end position="271"/>
    </location>
</feature>
<evidence type="ECO:0000313" key="5">
    <source>
        <dbReference type="Proteomes" id="UP000069940"/>
    </source>
</evidence>
<feature type="signal peptide" evidence="2">
    <location>
        <begin position="1"/>
        <end position="17"/>
    </location>
</feature>
<dbReference type="InterPro" id="IPR036508">
    <property type="entry name" value="Chitin-bd_dom_sf"/>
</dbReference>
<feature type="region of interest" description="Disordered" evidence="1">
    <location>
        <begin position="805"/>
        <end position="842"/>
    </location>
</feature>
<name>A0ABM1YL36_AEDAL</name>
<feature type="chain" id="PRO_5045023564" description="Chitin-binding type-2 domain-containing protein" evidence="2">
    <location>
        <begin position="18"/>
        <end position="1381"/>
    </location>
</feature>
<evidence type="ECO:0000259" key="3">
    <source>
        <dbReference type="PROSITE" id="PS50940"/>
    </source>
</evidence>
<dbReference type="InterPro" id="IPR002557">
    <property type="entry name" value="Chitin-bd_dom"/>
</dbReference>
<feature type="compositionally biased region" description="Polar residues" evidence="1">
    <location>
        <begin position="1332"/>
        <end position="1344"/>
    </location>
</feature>
<feature type="domain" description="Chitin-binding type-2" evidence="3">
    <location>
        <begin position="101"/>
        <end position="158"/>
    </location>
</feature>
<proteinExistence type="predicted"/>
<dbReference type="RefSeq" id="XP_062714898.1">
    <property type="nucleotide sequence ID" value="XM_062858914.1"/>
</dbReference>